<dbReference type="Pfam" id="PF12436">
    <property type="entry name" value="USP7_ICP0_bdg"/>
    <property type="match status" value="1"/>
</dbReference>
<dbReference type="GO" id="GO:0008270">
    <property type="term" value="F:zinc ion binding"/>
    <property type="evidence" value="ECO:0007669"/>
    <property type="project" value="UniProtKB-KW"/>
</dbReference>
<proteinExistence type="predicted"/>
<dbReference type="EMBL" id="JALJOS010000024">
    <property type="protein sequence ID" value="KAK9825484.1"/>
    <property type="molecule type" value="Genomic_DNA"/>
</dbReference>
<keyword evidence="1" id="KW-0833">Ubl conjugation pathway</keyword>
<dbReference type="PROSITE" id="PS50089">
    <property type="entry name" value="ZF_RING_2"/>
    <property type="match status" value="1"/>
</dbReference>
<dbReference type="Gene3D" id="3.30.40.10">
    <property type="entry name" value="Zinc/RING finger domain, C3HC4 (zinc finger)"/>
    <property type="match status" value="1"/>
</dbReference>
<gene>
    <name evidence="4" type="ORF">WJX74_000910</name>
</gene>
<dbReference type="InterPro" id="IPR013083">
    <property type="entry name" value="Znf_RING/FYVE/PHD"/>
</dbReference>
<dbReference type="InterPro" id="IPR024729">
    <property type="entry name" value="USP7_ICP0-binding_dom"/>
</dbReference>
<dbReference type="Pfam" id="PF13639">
    <property type="entry name" value="zf-RING_2"/>
    <property type="match status" value="1"/>
</dbReference>
<evidence type="ECO:0000256" key="1">
    <source>
        <dbReference type="ARBA" id="ARBA00022786"/>
    </source>
</evidence>
<protein>
    <recommendedName>
        <fullName evidence="3">RING-type domain-containing protein</fullName>
    </recommendedName>
</protein>
<keyword evidence="5" id="KW-1185">Reference proteome</keyword>
<keyword evidence="2" id="KW-0862">Zinc</keyword>
<dbReference type="GO" id="GO:0140096">
    <property type="term" value="F:catalytic activity, acting on a protein"/>
    <property type="evidence" value="ECO:0007669"/>
    <property type="project" value="UniProtKB-ARBA"/>
</dbReference>
<feature type="domain" description="RING-type" evidence="3">
    <location>
        <begin position="78"/>
        <end position="117"/>
    </location>
</feature>
<dbReference type="AlphaFoldDB" id="A0AAW1QVF9"/>
<evidence type="ECO:0000259" key="3">
    <source>
        <dbReference type="PROSITE" id="PS50089"/>
    </source>
</evidence>
<evidence type="ECO:0000313" key="5">
    <source>
        <dbReference type="Proteomes" id="UP001438707"/>
    </source>
</evidence>
<accession>A0AAW1QVF9</accession>
<organism evidence="4 5">
    <name type="scientific">Apatococcus lobatus</name>
    <dbReference type="NCBI Taxonomy" id="904363"/>
    <lineage>
        <taxon>Eukaryota</taxon>
        <taxon>Viridiplantae</taxon>
        <taxon>Chlorophyta</taxon>
        <taxon>core chlorophytes</taxon>
        <taxon>Trebouxiophyceae</taxon>
        <taxon>Chlorellales</taxon>
        <taxon>Chlorellaceae</taxon>
        <taxon>Apatococcus</taxon>
    </lineage>
</organism>
<evidence type="ECO:0000313" key="4">
    <source>
        <dbReference type="EMBL" id="KAK9825484.1"/>
    </source>
</evidence>
<sequence>MSKRVVFLEEIEEAAWPFVSCSLGTLLFLKFLDLQKQDKDSWVSASSRAGQYCKPETHHQLKGRPGNARDEAGSVRRVCLDVLGTSGRPATLPCGHNGCKGCLIQAQQMVEHCPVCRAPCLGIRLAVNLGLEKMLATMKMLAQDSPSGSRALAAASSQAEQSLQAVRETRSKALTHMLVVVCTLKDMKRYIDAGGRSELIDPFQEEGLCLPQTMSCAQLKALACSSSVQHPNYAQLRFWGTRENRTFRPSRVVWEADPDLRLAAYASKDGQFRCPKTGMSKRVVFLEEVEEAACPFVSCSLGTLLFLKFLDLQKQEIKMIGCLQAPKRANFASLKPIISSKAGLAMDGMKLVLLEEVKPNMCDILPNNSTLREAQLEDGDILIALCLRASDHIPQDLTYRVEAFLQRR</sequence>
<dbReference type="SUPFAM" id="SSF57850">
    <property type="entry name" value="RING/U-box"/>
    <property type="match status" value="1"/>
</dbReference>
<evidence type="ECO:0000256" key="2">
    <source>
        <dbReference type="PROSITE-ProRule" id="PRU00175"/>
    </source>
</evidence>
<reference evidence="4 5" key="1">
    <citation type="journal article" date="2024" name="Nat. Commun.">
        <title>Phylogenomics reveals the evolutionary origins of lichenization in chlorophyte algae.</title>
        <authorList>
            <person name="Puginier C."/>
            <person name="Libourel C."/>
            <person name="Otte J."/>
            <person name="Skaloud P."/>
            <person name="Haon M."/>
            <person name="Grisel S."/>
            <person name="Petersen M."/>
            <person name="Berrin J.G."/>
            <person name="Delaux P.M."/>
            <person name="Dal Grande F."/>
            <person name="Keller J."/>
        </authorList>
    </citation>
    <scope>NUCLEOTIDE SEQUENCE [LARGE SCALE GENOMIC DNA]</scope>
    <source>
        <strain evidence="4 5">SAG 2145</strain>
    </source>
</reference>
<dbReference type="Gene3D" id="3.10.20.90">
    <property type="entry name" value="Phosphatidylinositol 3-kinase Catalytic Subunit, Chain A, domain 1"/>
    <property type="match status" value="1"/>
</dbReference>
<name>A0AAW1QVF9_9CHLO</name>
<dbReference type="SMART" id="SM00184">
    <property type="entry name" value="RING"/>
    <property type="match status" value="1"/>
</dbReference>
<dbReference type="Proteomes" id="UP001438707">
    <property type="component" value="Unassembled WGS sequence"/>
</dbReference>
<keyword evidence="2" id="KW-0479">Metal-binding</keyword>
<comment type="caution">
    <text evidence="4">The sequence shown here is derived from an EMBL/GenBank/DDBJ whole genome shotgun (WGS) entry which is preliminary data.</text>
</comment>
<keyword evidence="2" id="KW-0863">Zinc-finger</keyword>
<dbReference type="InterPro" id="IPR001841">
    <property type="entry name" value="Znf_RING"/>
</dbReference>